<evidence type="ECO:0000256" key="3">
    <source>
        <dbReference type="ARBA" id="ARBA00023082"/>
    </source>
</evidence>
<dbReference type="InterPro" id="IPR013249">
    <property type="entry name" value="RNA_pol_sigma70_r4_t2"/>
</dbReference>
<dbReference type="Pfam" id="PF04542">
    <property type="entry name" value="Sigma70_r2"/>
    <property type="match status" value="1"/>
</dbReference>
<dbReference type="InterPro" id="IPR007627">
    <property type="entry name" value="RNA_pol_sigma70_r2"/>
</dbReference>
<dbReference type="NCBIfam" id="TIGR02937">
    <property type="entry name" value="sigma70-ECF"/>
    <property type="match status" value="1"/>
</dbReference>
<protein>
    <recommendedName>
        <fullName evidence="6">RNA polymerase sigma factor</fullName>
    </recommendedName>
</protein>
<dbReference type="Proteomes" id="UP000326903">
    <property type="component" value="Unassembled WGS sequence"/>
</dbReference>
<keyword evidence="2 6" id="KW-0805">Transcription regulation</keyword>
<feature type="domain" description="RNA polymerase sigma-70 region 2" evidence="7">
    <location>
        <begin position="22"/>
        <end position="88"/>
    </location>
</feature>
<dbReference type="SUPFAM" id="SSF88946">
    <property type="entry name" value="Sigma2 domain of RNA polymerase sigma factors"/>
    <property type="match status" value="1"/>
</dbReference>
<dbReference type="InterPro" id="IPR013325">
    <property type="entry name" value="RNA_pol_sigma_r2"/>
</dbReference>
<dbReference type="InterPro" id="IPR000838">
    <property type="entry name" value="RNA_pol_sigma70_ECF_CS"/>
</dbReference>
<dbReference type="SUPFAM" id="SSF88659">
    <property type="entry name" value="Sigma3 and sigma4 domains of RNA polymerase sigma factors"/>
    <property type="match status" value="1"/>
</dbReference>
<keyword evidence="3 6" id="KW-0731">Sigma factor</keyword>
<reference evidence="9 10" key="1">
    <citation type="submission" date="2019-09" db="EMBL/GenBank/DDBJ databases">
        <title>Draft genome sequence of Ginsengibacter sp. BR5-29.</title>
        <authorList>
            <person name="Im W.-T."/>
        </authorList>
    </citation>
    <scope>NUCLEOTIDE SEQUENCE [LARGE SCALE GENOMIC DNA]</scope>
    <source>
        <strain evidence="9 10">BR5-29</strain>
    </source>
</reference>
<evidence type="ECO:0000313" key="10">
    <source>
        <dbReference type="Proteomes" id="UP000326903"/>
    </source>
</evidence>
<evidence type="ECO:0000256" key="4">
    <source>
        <dbReference type="ARBA" id="ARBA00023125"/>
    </source>
</evidence>
<dbReference type="PANTHER" id="PTHR43133">
    <property type="entry name" value="RNA POLYMERASE ECF-TYPE SIGMA FACTO"/>
    <property type="match status" value="1"/>
</dbReference>
<evidence type="ECO:0000256" key="1">
    <source>
        <dbReference type="ARBA" id="ARBA00010641"/>
    </source>
</evidence>
<dbReference type="Gene3D" id="1.10.1740.10">
    <property type="match status" value="1"/>
</dbReference>
<sequence length="192" mass="22178">MEETELIERLKKKDRTAFKNIVETWQDLVYNTAIGILQNAEDAEDVTQETFMQAFESVSSFKGESKFSTWLYRITVSKAMDHIRKKKRKKRFAFIQSLYGKNDQPVIDPPDFFHPGISMENKENAAVLFKAMEQLPPNQKTAFVFNKVEGLSYIEIGDVMKITESAVDALLHRAKANLKKILKDYYTALNKN</sequence>
<proteinExistence type="inferred from homology"/>
<evidence type="ECO:0000256" key="6">
    <source>
        <dbReference type="RuleBase" id="RU000716"/>
    </source>
</evidence>
<feature type="domain" description="RNA polymerase sigma factor 70 region 4 type 2" evidence="8">
    <location>
        <begin position="130"/>
        <end position="178"/>
    </location>
</feature>
<accession>A0A5J5IHU4</accession>
<dbReference type="GO" id="GO:0006352">
    <property type="term" value="P:DNA-templated transcription initiation"/>
    <property type="evidence" value="ECO:0007669"/>
    <property type="project" value="InterPro"/>
</dbReference>
<keyword evidence="5 6" id="KW-0804">Transcription</keyword>
<comment type="similarity">
    <text evidence="1 6">Belongs to the sigma-70 factor family. ECF subfamily.</text>
</comment>
<evidence type="ECO:0000259" key="7">
    <source>
        <dbReference type="Pfam" id="PF04542"/>
    </source>
</evidence>
<dbReference type="GO" id="GO:0003677">
    <property type="term" value="F:DNA binding"/>
    <property type="evidence" value="ECO:0007669"/>
    <property type="project" value="UniProtKB-KW"/>
</dbReference>
<dbReference type="PANTHER" id="PTHR43133:SF51">
    <property type="entry name" value="RNA POLYMERASE SIGMA FACTOR"/>
    <property type="match status" value="1"/>
</dbReference>
<dbReference type="InterPro" id="IPR014284">
    <property type="entry name" value="RNA_pol_sigma-70_dom"/>
</dbReference>
<dbReference type="AlphaFoldDB" id="A0A5J5IHU4"/>
<dbReference type="Pfam" id="PF08281">
    <property type="entry name" value="Sigma70_r4_2"/>
    <property type="match status" value="1"/>
</dbReference>
<dbReference type="InterPro" id="IPR039425">
    <property type="entry name" value="RNA_pol_sigma-70-like"/>
</dbReference>
<keyword evidence="10" id="KW-1185">Reference proteome</keyword>
<keyword evidence="4 6" id="KW-0238">DNA-binding</keyword>
<dbReference type="EMBL" id="VYQF01000002">
    <property type="protein sequence ID" value="KAA9039601.1"/>
    <property type="molecule type" value="Genomic_DNA"/>
</dbReference>
<evidence type="ECO:0000259" key="8">
    <source>
        <dbReference type="Pfam" id="PF08281"/>
    </source>
</evidence>
<dbReference type="GO" id="GO:0016987">
    <property type="term" value="F:sigma factor activity"/>
    <property type="evidence" value="ECO:0007669"/>
    <property type="project" value="UniProtKB-KW"/>
</dbReference>
<dbReference type="InterPro" id="IPR036388">
    <property type="entry name" value="WH-like_DNA-bd_sf"/>
</dbReference>
<gene>
    <name evidence="9" type="ORF">FW778_11170</name>
</gene>
<dbReference type="PROSITE" id="PS01063">
    <property type="entry name" value="SIGMA70_ECF"/>
    <property type="match status" value="1"/>
</dbReference>
<comment type="caution">
    <text evidence="9">The sequence shown here is derived from an EMBL/GenBank/DDBJ whole genome shotgun (WGS) entry which is preliminary data.</text>
</comment>
<evidence type="ECO:0000313" key="9">
    <source>
        <dbReference type="EMBL" id="KAA9039601.1"/>
    </source>
</evidence>
<dbReference type="Gene3D" id="1.10.10.10">
    <property type="entry name" value="Winged helix-like DNA-binding domain superfamily/Winged helix DNA-binding domain"/>
    <property type="match status" value="1"/>
</dbReference>
<dbReference type="InterPro" id="IPR013324">
    <property type="entry name" value="RNA_pol_sigma_r3/r4-like"/>
</dbReference>
<name>A0A5J5IHU4_9BACT</name>
<organism evidence="9 10">
    <name type="scientific">Ginsengibacter hankyongi</name>
    <dbReference type="NCBI Taxonomy" id="2607284"/>
    <lineage>
        <taxon>Bacteria</taxon>
        <taxon>Pseudomonadati</taxon>
        <taxon>Bacteroidota</taxon>
        <taxon>Chitinophagia</taxon>
        <taxon>Chitinophagales</taxon>
        <taxon>Chitinophagaceae</taxon>
        <taxon>Ginsengibacter</taxon>
    </lineage>
</organism>
<dbReference type="CDD" id="cd06171">
    <property type="entry name" value="Sigma70_r4"/>
    <property type="match status" value="1"/>
</dbReference>
<evidence type="ECO:0000256" key="5">
    <source>
        <dbReference type="ARBA" id="ARBA00023163"/>
    </source>
</evidence>
<evidence type="ECO:0000256" key="2">
    <source>
        <dbReference type="ARBA" id="ARBA00023015"/>
    </source>
</evidence>